<keyword evidence="1" id="KW-0167">Capsid protein</keyword>
<dbReference type="InterPro" id="IPR012851">
    <property type="entry name" value="Spore_coat_CotF-like"/>
</dbReference>
<name>A0A9D1GBM8_9FIRM</name>
<comment type="caution">
    <text evidence="1">The sequence shown here is derived from an EMBL/GenBank/DDBJ whole genome shotgun (WGS) entry which is preliminary data.</text>
</comment>
<accession>A0A9D1GBM8</accession>
<keyword evidence="1" id="KW-0946">Virion</keyword>
<dbReference type="Pfam" id="PF07875">
    <property type="entry name" value="Coat_F"/>
    <property type="match status" value="1"/>
</dbReference>
<dbReference type="Gene3D" id="1.20.1260.10">
    <property type="match status" value="1"/>
</dbReference>
<reference evidence="1" key="2">
    <citation type="journal article" date="2021" name="PeerJ">
        <title>Extensive microbial diversity within the chicken gut microbiome revealed by metagenomics and culture.</title>
        <authorList>
            <person name="Gilroy R."/>
            <person name="Ravi A."/>
            <person name="Getino M."/>
            <person name="Pursley I."/>
            <person name="Horton D.L."/>
            <person name="Alikhan N.F."/>
            <person name="Baker D."/>
            <person name="Gharbi K."/>
            <person name="Hall N."/>
            <person name="Watson M."/>
            <person name="Adriaenssens E.M."/>
            <person name="Foster-Nyarko E."/>
            <person name="Jarju S."/>
            <person name="Secka A."/>
            <person name="Antonio M."/>
            <person name="Oren A."/>
            <person name="Chaudhuri R.R."/>
            <person name="La Ragione R."/>
            <person name="Hildebrand F."/>
            <person name="Pallen M.J."/>
        </authorList>
    </citation>
    <scope>NUCLEOTIDE SEQUENCE</scope>
    <source>
        <strain evidence="1">CHK195-26880</strain>
    </source>
</reference>
<evidence type="ECO:0000313" key="1">
    <source>
        <dbReference type="EMBL" id="HIT37836.1"/>
    </source>
</evidence>
<gene>
    <name evidence="1" type="ORF">IAB59_05125</name>
</gene>
<dbReference type="InterPro" id="IPR012347">
    <property type="entry name" value="Ferritin-like"/>
</dbReference>
<dbReference type="EMBL" id="DVKQ01000064">
    <property type="protein sequence ID" value="HIT37836.1"/>
    <property type="molecule type" value="Genomic_DNA"/>
</dbReference>
<organism evidence="1 2">
    <name type="scientific">Candidatus Onthousia faecipullorum</name>
    <dbReference type="NCBI Taxonomy" id="2840887"/>
    <lineage>
        <taxon>Bacteria</taxon>
        <taxon>Bacillati</taxon>
        <taxon>Bacillota</taxon>
        <taxon>Bacilli</taxon>
        <taxon>Candidatus Onthousia</taxon>
    </lineage>
</organism>
<proteinExistence type="predicted"/>
<reference evidence="1" key="1">
    <citation type="submission" date="2020-10" db="EMBL/GenBank/DDBJ databases">
        <authorList>
            <person name="Gilroy R."/>
        </authorList>
    </citation>
    <scope>NUCLEOTIDE SEQUENCE</scope>
    <source>
        <strain evidence="1">CHK195-26880</strain>
    </source>
</reference>
<sequence length="105" mass="12230">MNNNQICNPKVETPKGMALNDKDYISSLLSTLKQLVKNYAVSLTEASNETLYSQYKEMFDTYSSLQREVYELMFRKGWYVLEKSDANKISSKYQTLNQEFMDLNG</sequence>
<dbReference type="Proteomes" id="UP000886833">
    <property type="component" value="Unassembled WGS sequence"/>
</dbReference>
<protein>
    <submittedName>
        <fullName evidence="1">Spore coat protein</fullName>
    </submittedName>
</protein>
<evidence type="ECO:0000313" key="2">
    <source>
        <dbReference type="Proteomes" id="UP000886833"/>
    </source>
</evidence>
<dbReference type="AlphaFoldDB" id="A0A9D1GBM8"/>